<dbReference type="InterPro" id="IPR036388">
    <property type="entry name" value="WH-like_DNA-bd_sf"/>
</dbReference>
<feature type="domain" description="IclR-ED" evidence="6">
    <location>
        <begin position="85"/>
        <end position="269"/>
    </location>
</feature>
<dbReference type="InterPro" id="IPR050707">
    <property type="entry name" value="HTH_MetabolicPath_Reg"/>
</dbReference>
<gene>
    <name evidence="7" type="ORF">RN606_10210</name>
</gene>
<organism evidence="7 8">
    <name type="scientific">Demequina capsici</name>
    <dbReference type="NCBI Taxonomy" id="3075620"/>
    <lineage>
        <taxon>Bacteria</taxon>
        <taxon>Bacillati</taxon>
        <taxon>Actinomycetota</taxon>
        <taxon>Actinomycetes</taxon>
        <taxon>Micrococcales</taxon>
        <taxon>Demequinaceae</taxon>
        <taxon>Demequina</taxon>
    </lineage>
</organism>
<dbReference type="EMBL" id="CP134879">
    <property type="protein sequence ID" value="WNM23732.1"/>
    <property type="molecule type" value="Genomic_DNA"/>
</dbReference>
<dbReference type="PROSITE" id="PS51078">
    <property type="entry name" value="ICLR_ED"/>
    <property type="match status" value="1"/>
</dbReference>
<keyword evidence="8" id="KW-1185">Reference proteome</keyword>
<dbReference type="RefSeq" id="WP_313496866.1">
    <property type="nucleotide sequence ID" value="NZ_CP134879.1"/>
</dbReference>
<dbReference type="InterPro" id="IPR014757">
    <property type="entry name" value="Tscrpt_reg_IclR_C"/>
</dbReference>
<sequence>MDDAQEATPGGVRRPARARPATPAVDQALAILTHLARQRGPVTAGHLATALRIPRASLYRQLASMVDHGYVVHLPEESRYGLGVAAYELGSGYSRQQPLSRLGAPLIAGLVDRVGESAHLAVLEGRDVVYVVEQRAPRRPMLITDVGVRLSALVTASGRAILAALPHAQLRATFPGPAAFESAPQGAPRSYRELKELVRVTRARGYSWEDGSVTEGLASVAVPVRDHAGWPVAALAVTFPSERGDDTWRERVVEAVTRDADELARRIGARRTG</sequence>
<dbReference type="AlphaFoldDB" id="A0AA96F6K8"/>
<dbReference type="InterPro" id="IPR029016">
    <property type="entry name" value="GAF-like_dom_sf"/>
</dbReference>
<dbReference type="InterPro" id="IPR005471">
    <property type="entry name" value="Tscrpt_reg_IclR_N"/>
</dbReference>
<dbReference type="InterPro" id="IPR036390">
    <property type="entry name" value="WH_DNA-bd_sf"/>
</dbReference>
<evidence type="ECO:0000256" key="3">
    <source>
        <dbReference type="ARBA" id="ARBA00023163"/>
    </source>
</evidence>
<evidence type="ECO:0000313" key="7">
    <source>
        <dbReference type="EMBL" id="WNM23732.1"/>
    </source>
</evidence>
<keyword evidence="2" id="KW-0238">DNA-binding</keyword>
<accession>A0AA96F6K8</accession>
<dbReference type="GO" id="GO:0003700">
    <property type="term" value="F:DNA-binding transcription factor activity"/>
    <property type="evidence" value="ECO:0007669"/>
    <property type="project" value="TreeGrafter"/>
</dbReference>
<dbReference type="GO" id="GO:0045892">
    <property type="term" value="P:negative regulation of DNA-templated transcription"/>
    <property type="evidence" value="ECO:0007669"/>
    <property type="project" value="TreeGrafter"/>
</dbReference>
<feature type="compositionally biased region" description="Low complexity" evidence="4">
    <location>
        <begin position="7"/>
        <end position="21"/>
    </location>
</feature>
<evidence type="ECO:0000313" key="8">
    <source>
        <dbReference type="Proteomes" id="UP001304125"/>
    </source>
</evidence>
<dbReference type="GO" id="GO:0003677">
    <property type="term" value="F:DNA binding"/>
    <property type="evidence" value="ECO:0007669"/>
    <property type="project" value="UniProtKB-KW"/>
</dbReference>
<evidence type="ECO:0000259" key="5">
    <source>
        <dbReference type="PROSITE" id="PS51077"/>
    </source>
</evidence>
<evidence type="ECO:0000259" key="6">
    <source>
        <dbReference type="PROSITE" id="PS51078"/>
    </source>
</evidence>
<feature type="domain" description="HTH iclR-type" evidence="5">
    <location>
        <begin position="22"/>
        <end position="84"/>
    </location>
</feature>
<evidence type="ECO:0000256" key="1">
    <source>
        <dbReference type="ARBA" id="ARBA00023015"/>
    </source>
</evidence>
<evidence type="ECO:0000256" key="2">
    <source>
        <dbReference type="ARBA" id="ARBA00023125"/>
    </source>
</evidence>
<dbReference type="SMART" id="SM00346">
    <property type="entry name" value="HTH_ICLR"/>
    <property type="match status" value="1"/>
</dbReference>
<dbReference type="PANTHER" id="PTHR30136">
    <property type="entry name" value="HELIX-TURN-HELIX TRANSCRIPTIONAL REGULATOR, ICLR FAMILY"/>
    <property type="match status" value="1"/>
</dbReference>
<dbReference type="Gene3D" id="3.30.450.40">
    <property type="match status" value="1"/>
</dbReference>
<name>A0AA96F6K8_9MICO</name>
<feature type="region of interest" description="Disordered" evidence="4">
    <location>
        <begin position="1"/>
        <end position="21"/>
    </location>
</feature>
<dbReference type="PROSITE" id="PS51077">
    <property type="entry name" value="HTH_ICLR"/>
    <property type="match status" value="1"/>
</dbReference>
<reference evidence="7 8" key="1">
    <citation type="submission" date="2023-09" db="EMBL/GenBank/DDBJ databases">
        <title>Demequina sp. a novel bacteria isolated from Capsicum annuum.</title>
        <authorList>
            <person name="Humaira Z."/>
            <person name="Lee J."/>
            <person name="Cho D."/>
        </authorList>
    </citation>
    <scope>NUCLEOTIDE SEQUENCE [LARGE SCALE GENOMIC DNA]</scope>
    <source>
        <strain evidence="7 8">OYTSA14</strain>
    </source>
</reference>
<dbReference type="SUPFAM" id="SSF46785">
    <property type="entry name" value="Winged helix' DNA-binding domain"/>
    <property type="match status" value="1"/>
</dbReference>
<proteinExistence type="predicted"/>
<dbReference type="PANTHER" id="PTHR30136:SF2">
    <property type="entry name" value="TRANSCRIPTIONAL REGULATOR ICLR"/>
    <property type="match status" value="1"/>
</dbReference>
<dbReference type="Pfam" id="PF01614">
    <property type="entry name" value="IclR_C"/>
    <property type="match status" value="1"/>
</dbReference>
<dbReference type="Pfam" id="PF09339">
    <property type="entry name" value="HTH_IclR"/>
    <property type="match status" value="1"/>
</dbReference>
<dbReference type="Proteomes" id="UP001304125">
    <property type="component" value="Chromosome"/>
</dbReference>
<keyword evidence="3" id="KW-0804">Transcription</keyword>
<dbReference type="Gene3D" id="1.10.10.10">
    <property type="entry name" value="Winged helix-like DNA-binding domain superfamily/Winged helix DNA-binding domain"/>
    <property type="match status" value="1"/>
</dbReference>
<dbReference type="SUPFAM" id="SSF55781">
    <property type="entry name" value="GAF domain-like"/>
    <property type="match status" value="1"/>
</dbReference>
<evidence type="ECO:0000256" key="4">
    <source>
        <dbReference type="SAM" id="MobiDB-lite"/>
    </source>
</evidence>
<keyword evidence="1" id="KW-0805">Transcription regulation</keyword>
<protein>
    <submittedName>
        <fullName evidence="7">IclR family transcriptional regulator</fullName>
    </submittedName>
</protein>